<dbReference type="InterPro" id="IPR055170">
    <property type="entry name" value="GFO_IDH_MocA-like_dom"/>
</dbReference>
<dbReference type="PANTHER" id="PTHR43377:SF1">
    <property type="entry name" value="BILIVERDIN REDUCTASE A"/>
    <property type="match status" value="1"/>
</dbReference>
<dbReference type="AlphaFoldDB" id="A0A1F4PZC5"/>
<name>A0A1F4PZC5_UNCSA</name>
<dbReference type="Gene3D" id="3.40.50.720">
    <property type="entry name" value="NAD(P)-binding Rossmann-like Domain"/>
    <property type="match status" value="1"/>
</dbReference>
<comment type="caution">
    <text evidence="3">The sequence shown here is derived from an EMBL/GenBank/DDBJ whole genome shotgun (WGS) entry which is preliminary data.</text>
</comment>
<feature type="domain" description="GFO/IDH/MocA-like oxidoreductase" evidence="2">
    <location>
        <begin position="162"/>
        <end position="232"/>
    </location>
</feature>
<protein>
    <submittedName>
        <fullName evidence="3">Uncharacterized protein</fullName>
    </submittedName>
</protein>
<evidence type="ECO:0000259" key="2">
    <source>
        <dbReference type="Pfam" id="PF22725"/>
    </source>
</evidence>
<dbReference type="PANTHER" id="PTHR43377">
    <property type="entry name" value="BILIVERDIN REDUCTASE A"/>
    <property type="match status" value="1"/>
</dbReference>
<dbReference type="Pfam" id="PF22725">
    <property type="entry name" value="GFO_IDH_MocA_C3"/>
    <property type="match status" value="1"/>
</dbReference>
<gene>
    <name evidence="3" type="ORF">A2625_04600</name>
</gene>
<dbReference type="SUPFAM" id="SSF55347">
    <property type="entry name" value="Glyceraldehyde-3-phosphate dehydrogenase-like, C-terminal domain"/>
    <property type="match status" value="1"/>
</dbReference>
<dbReference type="InterPro" id="IPR000683">
    <property type="entry name" value="Gfo/Idh/MocA-like_OxRdtase_N"/>
</dbReference>
<proteinExistence type="predicted"/>
<dbReference type="GO" id="GO:0000166">
    <property type="term" value="F:nucleotide binding"/>
    <property type="evidence" value="ECO:0007669"/>
    <property type="project" value="InterPro"/>
</dbReference>
<dbReference type="SUPFAM" id="SSF51735">
    <property type="entry name" value="NAD(P)-binding Rossmann-fold domains"/>
    <property type="match status" value="1"/>
</dbReference>
<reference evidence="3 4" key="1">
    <citation type="journal article" date="2016" name="Nat. Commun.">
        <title>Thousands of microbial genomes shed light on interconnected biogeochemical processes in an aquifer system.</title>
        <authorList>
            <person name="Anantharaman K."/>
            <person name="Brown C.T."/>
            <person name="Hug L.A."/>
            <person name="Sharon I."/>
            <person name="Castelle C.J."/>
            <person name="Probst A.J."/>
            <person name="Thomas B.C."/>
            <person name="Singh A."/>
            <person name="Wilkins M.J."/>
            <person name="Karaoz U."/>
            <person name="Brodie E.L."/>
            <person name="Williams K.H."/>
            <person name="Hubbard S.S."/>
            <person name="Banfield J.F."/>
        </authorList>
    </citation>
    <scope>NUCLEOTIDE SEQUENCE [LARGE SCALE GENOMIC DNA]</scope>
</reference>
<evidence type="ECO:0000259" key="1">
    <source>
        <dbReference type="Pfam" id="PF01408"/>
    </source>
</evidence>
<organism evidence="3 4">
    <name type="scientific">candidate division WOR-1 bacterium RIFCSPHIGHO2_01_FULL_53_15</name>
    <dbReference type="NCBI Taxonomy" id="1802564"/>
    <lineage>
        <taxon>Bacteria</taxon>
        <taxon>Bacillati</taxon>
        <taxon>Saganbacteria</taxon>
    </lineage>
</organism>
<evidence type="ECO:0000313" key="3">
    <source>
        <dbReference type="EMBL" id="OGB88987.1"/>
    </source>
</evidence>
<dbReference type="Gene3D" id="3.30.360.10">
    <property type="entry name" value="Dihydrodipicolinate Reductase, domain 2"/>
    <property type="match status" value="1"/>
</dbReference>
<evidence type="ECO:0000313" key="4">
    <source>
        <dbReference type="Proteomes" id="UP000178724"/>
    </source>
</evidence>
<dbReference type="EMBL" id="METM01000031">
    <property type="protein sequence ID" value="OGB88987.1"/>
    <property type="molecule type" value="Genomic_DNA"/>
</dbReference>
<dbReference type="Proteomes" id="UP000178724">
    <property type="component" value="Unassembled WGS sequence"/>
</dbReference>
<dbReference type="Pfam" id="PF01408">
    <property type="entry name" value="GFO_IDH_MocA"/>
    <property type="match status" value="1"/>
</dbReference>
<sequence>MIKGRGIKVGLIGLGSMGKNHARIAAGLPGLNLVGIADIDPAAEAFAKELGVPFFNDYKDLLPLTEAIIVTTPTETHLATATDCLNAGKHILLEKPFTGASARARQLAALAKEKGLILAAGFIERFNPAFVRLLKEIKGEKIIGVDIKRLSPCPERIADTDVIFDMMIHDLDLIQLIIRDEIAELNAKGEKIRTKMFDRVIANLAFKTGPIARIEASRVFGSKTRKIAVTTEKYLVEADLLNKTIYLRDFTSPTPSTTPVKPADQLTEEQKNFIAAIKNKEEPAVNSDQAVKILALAEEVKNAC</sequence>
<feature type="domain" description="Gfo/Idh/MocA-like oxidoreductase N-terminal" evidence="1">
    <location>
        <begin position="7"/>
        <end position="122"/>
    </location>
</feature>
<dbReference type="InterPro" id="IPR036291">
    <property type="entry name" value="NAD(P)-bd_dom_sf"/>
</dbReference>
<dbReference type="InterPro" id="IPR051450">
    <property type="entry name" value="Gfo/Idh/MocA_Oxidoreductases"/>
</dbReference>
<accession>A0A1F4PZC5</accession>